<accession>A0A1N6S8D4</accession>
<sequence length="114" mass="11544">MTTLATYTPSSLIAGDFPQVKDTGVIAAGQVLKRGAVLGQITADGQYKLSATAASDGSQTPKVILDEDIDTTGGAHPGPLLLTGEVRGAALQLGAGHTIASVKAALRTLSLFVR</sequence>
<evidence type="ECO:0000313" key="1">
    <source>
        <dbReference type="EMBL" id="SIQ37216.1"/>
    </source>
</evidence>
<dbReference type="RefSeq" id="WP_076426363.1">
    <property type="nucleotide sequence ID" value="NZ_FTMP01000003.1"/>
</dbReference>
<reference evidence="1 2" key="1">
    <citation type="submission" date="2017-01" db="EMBL/GenBank/DDBJ databases">
        <authorList>
            <person name="Mah S.A."/>
            <person name="Swanson W.J."/>
            <person name="Moy G.W."/>
            <person name="Vacquier V.D."/>
        </authorList>
    </citation>
    <scope>NUCLEOTIDE SEQUENCE [LARGE SCALE GENOMIC DNA]</scope>
    <source>
        <strain evidence="1 2">RU36E</strain>
    </source>
</reference>
<organism evidence="1 2">
    <name type="scientific">Aquipseudomonas alcaligenes</name>
    <name type="common">Pseudomonas alcaligenes</name>
    <dbReference type="NCBI Taxonomy" id="43263"/>
    <lineage>
        <taxon>Bacteria</taxon>
        <taxon>Pseudomonadati</taxon>
        <taxon>Pseudomonadota</taxon>
        <taxon>Gammaproteobacteria</taxon>
        <taxon>Pseudomonadales</taxon>
        <taxon>Pseudomonadaceae</taxon>
        <taxon>Aquipseudomonas</taxon>
    </lineage>
</organism>
<proteinExistence type="predicted"/>
<dbReference type="Proteomes" id="UP000185841">
    <property type="component" value="Unassembled WGS sequence"/>
</dbReference>
<dbReference type="EMBL" id="FTMP01000003">
    <property type="protein sequence ID" value="SIQ37216.1"/>
    <property type="molecule type" value="Genomic_DNA"/>
</dbReference>
<dbReference type="Gene3D" id="2.40.300.10">
    <property type="entry name" value="Head decoration protein D"/>
    <property type="match status" value="1"/>
</dbReference>
<evidence type="ECO:0000313" key="2">
    <source>
        <dbReference type="Proteomes" id="UP000185841"/>
    </source>
</evidence>
<protein>
    <submittedName>
        <fullName evidence="1">Bacteriophage lambda head decoration protein D</fullName>
    </submittedName>
</protein>
<name>A0A1N6S8D4_AQUAC</name>
<dbReference type="AlphaFoldDB" id="A0A1N6S8D4"/>
<gene>
    <name evidence="1" type="ORF">SAMN05878282_103418</name>
</gene>
<dbReference type="Pfam" id="PF02924">
    <property type="entry name" value="HDPD"/>
    <property type="match status" value="1"/>
</dbReference>
<dbReference type="InterPro" id="IPR004195">
    <property type="entry name" value="Head_decoration_D"/>
</dbReference>